<organism evidence="1">
    <name type="scientific">Ixodes ricinus</name>
    <name type="common">Common tick</name>
    <name type="synonym">Acarus ricinus</name>
    <dbReference type="NCBI Taxonomy" id="34613"/>
    <lineage>
        <taxon>Eukaryota</taxon>
        <taxon>Metazoa</taxon>
        <taxon>Ecdysozoa</taxon>
        <taxon>Arthropoda</taxon>
        <taxon>Chelicerata</taxon>
        <taxon>Arachnida</taxon>
        <taxon>Acari</taxon>
        <taxon>Parasitiformes</taxon>
        <taxon>Ixodida</taxon>
        <taxon>Ixodoidea</taxon>
        <taxon>Ixodidae</taxon>
        <taxon>Ixodinae</taxon>
        <taxon>Ixodes</taxon>
    </lineage>
</organism>
<dbReference type="AlphaFoldDB" id="A0A6B0UBP5"/>
<sequence length="105" mass="11519">MLLLLIYVTSLAHSIAYIAIIVELSFFSFNVTRVQVISRHVSSWFIFPFQCDDLFALLQECSENLLDLPISDDSTPAPVPVEAGGQAREPVGVAVVLLVPLFIAV</sequence>
<evidence type="ECO:0000313" key="1">
    <source>
        <dbReference type="EMBL" id="MXU89098.1"/>
    </source>
</evidence>
<accession>A0A6B0UBP5</accession>
<reference evidence="1" key="1">
    <citation type="submission" date="2019-12" db="EMBL/GenBank/DDBJ databases">
        <title>An insight into the sialome of adult female Ixodes ricinus ticks feeding for 6 days.</title>
        <authorList>
            <person name="Perner J."/>
            <person name="Ribeiro J.M.C."/>
        </authorList>
    </citation>
    <scope>NUCLEOTIDE SEQUENCE</scope>
    <source>
        <strain evidence="1">Semi-engorged</strain>
        <tissue evidence="1">Salivary glands</tissue>
    </source>
</reference>
<name>A0A6B0UBP5_IXORI</name>
<dbReference type="EMBL" id="GIFC01007015">
    <property type="protein sequence ID" value="MXU89098.1"/>
    <property type="molecule type" value="Transcribed_RNA"/>
</dbReference>
<protein>
    <submittedName>
        <fullName evidence="1">Uncharacterized protein</fullName>
    </submittedName>
</protein>
<proteinExistence type="predicted"/>